<name>G7J8A9_MEDTR</name>
<keyword evidence="1" id="KW-1133">Transmembrane helix</keyword>
<feature type="transmembrane region" description="Helical" evidence="1">
    <location>
        <begin position="181"/>
        <end position="205"/>
    </location>
</feature>
<feature type="transmembrane region" description="Helical" evidence="1">
    <location>
        <begin position="120"/>
        <end position="140"/>
    </location>
</feature>
<feature type="transmembrane region" description="Helical" evidence="1">
    <location>
        <begin position="86"/>
        <end position="108"/>
    </location>
</feature>
<proteinExistence type="predicted"/>
<dbReference type="STRING" id="3880.G7J8A9"/>
<dbReference type="Proteomes" id="UP000002051">
    <property type="component" value="Chromosome 3"/>
</dbReference>
<sequence length="238" mass="26656">MWDLDFSQYTPITPSTLWACDFASCLVNAVISLWLQLHYFGGESLPSQSFILRFTSSNRTNSEEINKPLIGNTTASNTRTTLWFKLTLIATIVLTILYTVGCILVFSSSNVESPWKQLDGLFWVVQAITQLVLVILIIHVKRFEAVVHPLSLRIYWIANFVVAALFTASGVIRLVSLEGNYFFMVDDVVSFVSLPFSLFLLCVGVKGSTGVIKSREESQLVIDNDEETKLNGYDDHGL</sequence>
<keyword evidence="4" id="KW-1185">Reference proteome</keyword>
<keyword evidence="1" id="KW-0812">Transmembrane</keyword>
<reference evidence="3" key="3">
    <citation type="submission" date="2015-04" db="UniProtKB">
        <authorList>
            <consortium name="EnsemblPlants"/>
        </authorList>
    </citation>
    <scope>IDENTIFICATION</scope>
    <source>
        <strain evidence="3">cv. Jemalong A17</strain>
    </source>
</reference>
<protein>
    <submittedName>
        <fullName evidence="2">ABC transporter C family-like protein, putative</fullName>
    </submittedName>
</protein>
<organism evidence="2 4">
    <name type="scientific">Medicago truncatula</name>
    <name type="common">Barrel medic</name>
    <name type="synonym">Medicago tribuloides</name>
    <dbReference type="NCBI Taxonomy" id="3880"/>
    <lineage>
        <taxon>Eukaryota</taxon>
        <taxon>Viridiplantae</taxon>
        <taxon>Streptophyta</taxon>
        <taxon>Embryophyta</taxon>
        <taxon>Tracheophyta</taxon>
        <taxon>Spermatophyta</taxon>
        <taxon>Magnoliopsida</taxon>
        <taxon>eudicotyledons</taxon>
        <taxon>Gunneridae</taxon>
        <taxon>Pentapetalae</taxon>
        <taxon>rosids</taxon>
        <taxon>fabids</taxon>
        <taxon>Fabales</taxon>
        <taxon>Fabaceae</taxon>
        <taxon>Papilionoideae</taxon>
        <taxon>50 kb inversion clade</taxon>
        <taxon>NPAAA clade</taxon>
        <taxon>Hologalegina</taxon>
        <taxon>IRL clade</taxon>
        <taxon>Trifolieae</taxon>
        <taxon>Medicago</taxon>
    </lineage>
</organism>
<accession>G7J8A9</accession>
<dbReference type="HOGENOM" id="CLU_1167375_0_0_1"/>
<dbReference type="EMBL" id="CM001219">
    <property type="protein sequence ID" value="AES72607.2"/>
    <property type="molecule type" value="Genomic_DNA"/>
</dbReference>
<evidence type="ECO:0000313" key="4">
    <source>
        <dbReference type="Proteomes" id="UP000002051"/>
    </source>
</evidence>
<reference evidence="2 4" key="2">
    <citation type="journal article" date="2014" name="BMC Genomics">
        <title>An improved genome release (version Mt4.0) for the model legume Medicago truncatula.</title>
        <authorList>
            <person name="Tang H."/>
            <person name="Krishnakumar V."/>
            <person name="Bidwell S."/>
            <person name="Rosen B."/>
            <person name="Chan A."/>
            <person name="Zhou S."/>
            <person name="Gentzbittel L."/>
            <person name="Childs K.L."/>
            <person name="Yandell M."/>
            <person name="Gundlach H."/>
            <person name="Mayer K.F."/>
            <person name="Schwartz D.C."/>
            <person name="Town C.D."/>
        </authorList>
    </citation>
    <scope>GENOME REANNOTATION</scope>
    <source>
        <strain evidence="3 4">cv. Jemalong A17</strain>
    </source>
</reference>
<reference evidence="2 4" key="1">
    <citation type="journal article" date="2011" name="Nature">
        <title>The Medicago genome provides insight into the evolution of rhizobial symbioses.</title>
        <authorList>
            <person name="Young N.D."/>
            <person name="Debelle F."/>
            <person name="Oldroyd G.E."/>
            <person name="Geurts R."/>
            <person name="Cannon S.B."/>
            <person name="Udvardi M.K."/>
            <person name="Benedito V.A."/>
            <person name="Mayer K.F."/>
            <person name="Gouzy J."/>
            <person name="Schoof H."/>
            <person name="Van de Peer Y."/>
            <person name="Proost S."/>
            <person name="Cook D.R."/>
            <person name="Meyers B.C."/>
            <person name="Spannagl M."/>
            <person name="Cheung F."/>
            <person name="De Mita S."/>
            <person name="Krishnakumar V."/>
            <person name="Gundlach H."/>
            <person name="Zhou S."/>
            <person name="Mudge J."/>
            <person name="Bharti A.K."/>
            <person name="Murray J.D."/>
            <person name="Naoumkina M.A."/>
            <person name="Rosen B."/>
            <person name="Silverstein K.A."/>
            <person name="Tang H."/>
            <person name="Rombauts S."/>
            <person name="Zhao P.X."/>
            <person name="Zhou P."/>
            <person name="Barbe V."/>
            <person name="Bardou P."/>
            <person name="Bechner M."/>
            <person name="Bellec A."/>
            <person name="Berger A."/>
            <person name="Berges H."/>
            <person name="Bidwell S."/>
            <person name="Bisseling T."/>
            <person name="Choisne N."/>
            <person name="Couloux A."/>
            <person name="Denny R."/>
            <person name="Deshpande S."/>
            <person name="Dai X."/>
            <person name="Doyle J.J."/>
            <person name="Dudez A.M."/>
            <person name="Farmer A.D."/>
            <person name="Fouteau S."/>
            <person name="Franken C."/>
            <person name="Gibelin C."/>
            <person name="Gish J."/>
            <person name="Goldstein S."/>
            <person name="Gonzalez A.J."/>
            <person name="Green P.J."/>
            <person name="Hallab A."/>
            <person name="Hartog M."/>
            <person name="Hua A."/>
            <person name="Humphray S.J."/>
            <person name="Jeong D.H."/>
            <person name="Jing Y."/>
            <person name="Jocker A."/>
            <person name="Kenton S.M."/>
            <person name="Kim D.J."/>
            <person name="Klee K."/>
            <person name="Lai H."/>
            <person name="Lang C."/>
            <person name="Lin S."/>
            <person name="Macmil S.L."/>
            <person name="Magdelenat G."/>
            <person name="Matthews L."/>
            <person name="McCorrison J."/>
            <person name="Monaghan E.L."/>
            <person name="Mun J.H."/>
            <person name="Najar F.Z."/>
            <person name="Nicholson C."/>
            <person name="Noirot C."/>
            <person name="O'Bleness M."/>
            <person name="Paule C.R."/>
            <person name="Poulain J."/>
            <person name="Prion F."/>
            <person name="Qin B."/>
            <person name="Qu C."/>
            <person name="Retzel E.F."/>
            <person name="Riddle C."/>
            <person name="Sallet E."/>
            <person name="Samain S."/>
            <person name="Samson N."/>
            <person name="Sanders I."/>
            <person name="Saurat O."/>
            <person name="Scarpelli C."/>
            <person name="Schiex T."/>
            <person name="Segurens B."/>
            <person name="Severin A.J."/>
            <person name="Sherrier D.J."/>
            <person name="Shi R."/>
            <person name="Sims S."/>
            <person name="Singer S.R."/>
            <person name="Sinharoy S."/>
            <person name="Sterck L."/>
            <person name="Viollet A."/>
            <person name="Wang B.B."/>
            <person name="Wang K."/>
            <person name="Wang M."/>
            <person name="Wang X."/>
            <person name="Warfsmann J."/>
            <person name="Weissenbach J."/>
            <person name="White D.D."/>
            <person name="White J.D."/>
            <person name="Wiley G.B."/>
            <person name="Wincker P."/>
            <person name="Xing Y."/>
            <person name="Yang L."/>
            <person name="Yao Z."/>
            <person name="Ying F."/>
            <person name="Zhai J."/>
            <person name="Zhou L."/>
            <person name="Zuber A."/>
            <person name="Denarie J."/>
            <person name="Dixon R.A."/>
            <person name="May G.D."/>
            <person name="Schwartz D.C."/>
            <person name="Rogers J."/>
            <person name="Quetier F."/>
            <person name="Town C.D."/>
            <person name="Roe B.A."/>
        </authorList>
    </citation>
    <scope>NUCLEOTIDE SEQUENCE [LARGE SCALE GENOMIC DNA]</scope>
    <source>
        <strain evidence="2">A17</strain>
        <strain evidence="3 4">cv. Jemalong A17</strain>
    </source>
</reference>
<evidence type="ECO:0000313" key="2">
    <source>
        <dbReference type="EMBL" id="AES72607.2"/>
    </source>
</evidence>
<gene>
    <name evidence="2" type="ordered locus">MTR_3g092500</name>
</gene>
<dbReference type="AlphaFoldDB" id="G7J8A9"/>
<feature type="transmembrane region" description="Helical" evidence="1">
    <location>
        <begin position="152"/>
        <end position="175"/>
    </location>
</feature>
<evidence type="ECO:0000256" key="1">
    <source>
        <dbReference type="SAM" id="Phobius"/>
    </source>
</evidence>
<dbReference type="EnsemblPlants" id="AES72607">
    <property type="protein sequence ID" value="AES72607"/>
    <property type="gene ID" value="MTR_3g092500"/>
</dbReference>
<keyword evidence="1" id="KW-0472">Membrane</keyword>
<evidence type="ECO:0000313" key="3">
    <source>
        <dbReference type="EnsemblPlants" id="AES72607"/>
    </source>
</evidence>
<accession>A0A0C3VML0</accession>